<reference evidence="1 2" key="1">
    <citation type="journal article" date="2018" name="Syst. Appl. Microbiol.">
        <title>Flavobacterium circumlabens sp. nov. and Flavobacterium cupreum sp. nov., two psychrotrophic species isolated from Antarctic environmental samples.</title>
        <authorList>
            <person name="Kralova S."/>
            <person name="Busse H.J."/>
            <person name="Svec P."/>
            <person name="Maslanova I."/>
            <person name="Stankova E."/>
            <person name="Bartak M."/>
            <person name="Sedlacek I."/>
        </authorList>
    </citation>
    <scope>NUCLEOTIDE SEQUENCE [LARGE SCALE GENOMIC DNA]</scope>
    <source>
        <strain evidence="1 2">CCM 8828</strain>
    </source>
</reference>
<accession>A0A4Y7U6L8</accession>
<comment type="caution">
    <text evidence="1">The sequence shown here is derived from an EMBL/GenBank/DDBJ whole genome shotgun (WGS) entry which is preliminary data.</text>
</comment>
<evidence type="ECO:0000313" key="2">
    <source>
        <dbReference type="Proteomes" id="UP000298340"/>
    </source>
</evidence>
<protein>
    <submittedName>
        <fullName evidence="1">Uncharacterized protein</fullName>
    </submittedName>
</protein>
<evidence type="ECO:0000313" key="1">
    <source>
        <dbReference type="EMBL" id="TEB42096.1"/>
    </source>
</evidence>
<proteinExistence type="predicted"/>
<organism evidence="1 2">
    <name type="scientific">Flavobacterium circumlabens</name>
    <dbReference type="NCBI Taxonomy" id="2133765"/>
    <lineage>
        <taxon>Bacteria</taxon>
        <taxon>Pseudomonadati</taxon>
        <taxon>Bacteroidota</taxon>
        <taxon>Flavobacteriia</taxon>
        <taxon>Flavobacteriales</taxon>
        <taxon>Flavobacteriaceae</taxon>
        <taxon>Flavobacterium</taxon>
    </lineage>
</organism>
<dbReference type="AlphaFoldDB" id="A0A4Y7U6L8"/>
<name>A0A4Y7U6L8_9FLAO</name>
<dbReference type="EMBL" id="QWDN01000011">
    <property type="protein sequence ID" value="TEB42096.1"/>
    <property type="molecule type" value="Genomic_DNA"/>
</dbReference>
<sequence>MEVEILLSAAADKRLERTAGLSSLLRTNFLNTKFQKLRLRSAGKNNSYIPNMYKKQTRQVLKTCRGVEPKSYLIYKSLFILHGFKIENFKN</sequence>
<dbReference type="Proteomes" id="UP000298340">
    <property type="component" value="Unassembled WGS sequence"/>
</dbReference>
<gene>
    <name evidence="1" type="ORF">D0809_22705</name>
</gene>